<feature type="coiled-coil region" evidence="1">
    <location>
        <begin position="4"/>
        <end position="31"/>
    </location>
</feature>
<proteinExistence type="predicted"/>
<evidence type="ECO:0000313" key="3">
    <source>
        <dbReference type="Proteomes" id="UP000046090"/>
    </source>
</evidence>
<dbReference type="Proteomes" id="UP000046090">
    <property type="component" value="Unassembled WGS sequence"/>
</dbReference>
<evidence type="ECO:0000313" key="2">
    <source>
        <dbReference type="EMBL" id="CRI35027.1"/>
    </source>
</evidence>
<sequence>MEVLMQLYNKVQELLEANKQTRQESIALLEQARTTLITHVDARFKTAMESLDAKIAQRVREQMQAARVDANLPQILERKTEEKLQELQAGIQAQALSGLINGVHKRQLEERLSAAMQSALQEKLSQMANHYGQEALSQMHMSARALQEDFYSQDKPALLEDLKEQIKLDTQDFLSKAGQSLEKKSRQLLADTKQKAQLGFSVLKSAALQEFKAGLTEDLEELKATLYGQFEEIKEEAKQEMQAAALLVQEDGKGAFEEALGQEMTVFVEKTQGFMDLLHQRLSAVLEQDFTEPLRLALDRLDTQFLHEKREGFFGQVEKDLDIILNEHLDSTTPPRFRFLAKQFFEESNNMRLFREMQLEAQLHLSALIQSNALKILEEETAYLRHKKLEELEFNNKVRMGLKRQELIKKGIIEVQEVKKKGTKAHLWDR</sequence>
<reference evidence="3" key="1">
    <citation type="submission" date="2014-12" db="EMBL/GenBank/DDBJ databases">
        <authorList>
            <person name="Smet A."/>
        </authorList>
    </citation>
    <scope>NUCLEOTIDE SEQUENCE [LARGE SCALE GENOMIC DNA]</scope>
</reference>
<dbReference type="AlphaFoldDB" id="A0A0K2YA16"/>
<name>A0A0K2YA16_HELHE</name>
<gene>
    <name evidence="2" type="ORF">HHE01_00250</name>
</gene>
<protein>
    <submittedName>
        <fullName evidence="2">Uncharacterized protein</fullName>
    </submittedName>
</protein>
<organism evidence="2 3">
    <name type="scientific">Helicobacter heilmannii</name>
    <dbReference type="NCBI Taxonomy" id="35817"/>
    <lineage>
        <taxon>Bacteria</taxon>
        <taxon>Pseudomonadati</taxon>
        <taxon>Campylobacterota</taxon>
        <taxon>Epsilonproteobacteria</taxon>
        <taxon>Campylobacterales</taxon>
        <taxon>Helicobacteraceae</taxon>
        <taxon>Helicobacter</taxon>
    </lineage>
</organism>
<dbReference type="EMBL" id="CDMK01000003">
    <property type="protein sequence ID" value="CRI35027.1"/>
    <property type="molecule type" value="Genomic_DNA"/>
</dbReference>
<keyword evidence="1" id="KW-0175">Coiled coil</keyword>
<accession>A0A0K2YA16</accession>
<evidence type="ECO:0000256" key="1">
    <source>
        <dbReference type="SAM" id="Coils"/>
    </source>
</evidence>
<keyword evidence="3" id="KW-1185">Reference proteome</keyword>